<dbReference type="PROSITE" id="PS51258">
    <property type="entry name" value="MHD1"/>
    <property type="match status" value="1"/>
</dbReference>
<evidence type="ECO:0000313" key="5">
    <source>
        <dbReference type="EMBL" id="RSH88210.1"/>
    </source>
</evidence>
<dbReference type="EMBL" id="RSCE01000001">
    <property type="protein sequence ID" value="RSH88210.1"/>
    <property type="molecule type" value="Genomic_DNA"/>
</dbReference>
<dbReference type="PROSITE" id="PS50004">
    <property type="entry name" value="C2"/>
    <property type="match status" value="1"/>
</dbReference>
<dbReference type="InterPro" id="IPR010439">
    <property type="entry name" value="MUN_dom"/>
</dbReference>
<dbReference type="Proteomes" id="UP000279236">
    <property type="component" value="Unassembled WGS sequence"/>
</dbReference>
<evidence type="ECO:0000259" key="4">
    <source>
        <dbReference type="PROSITE" id="PS51259"/>
    </source>
</evidence>
<dbReference type="PROSITE" id="PS51259">
    <property type="entry name" value="MHD2"/>
    <property type="match status" value="1"/>
</dbReference>
<reference evidence="5 6" key="1">
    <citation type="submission" date="2018-11" db="EMBL/GenBank/DDBJ databases">
        <title>Genome sequence of Apiotrichum porosum DSM 27194.</title>
        <authorList>
            <person name="Aliyu H."/>
            <person name="Gorte O."/>
            <person name="Ochsenreither K."/>
        </authorList>
    </citation>
    <scope>NUCLEOTIDE SEQUENCE [LARGE SCALE GENOMIC DNA]</scope>
    <source>
        <strain evidence="5 6">DSM 27194</strain>
    </source>
</reference>
<keyword evidence="6" id="KW-1185">Reference proteome</keyword>
<feature type="domain" description="MHD2" evidence="4">
    <location>
        <begin position="1050"/>
        <end position="1168"/>
    </location>
</feature>
<dbReference type="Gene3D" id="1.10.357.50">
    <property type="match status" value="1"/>
</dbReference>
<dbReference type="InterPro" id="IPR014770">
    <property type="entry name" value="Munc13_1"/>
</dbReference>
<evidence type="ECO:0000256" key="1">
    <source>
        <dbReference type="SAM" id="MobiDB-lite"/>
    </source>
</evidence>
<dbReference type="SUPFAM" id="SSF49562">
    <property type="entry name" value="C2 domain (Calcium/lipid-binding domain, CaLB)"/>
    <property type="match status" value="1"/>
</dbReference>
<dbReference type="GeneID" id="39585284"/>
<dbReference type="InterPro" id="IPR014772">
    <property type="entry name" value="Munc13_dom-2"/>
</dbReference>
<protein>
    <recommendedName>
        <fullName evidence="7">C2 domain-containing protein</fullName>
    </recommendedName>
</protein>
<dbReference type="RefSeq" id="XP_028480418.1">
    <property type="nucleotide sequence ID" value="XM_028616561.1"/>
</dbReference>
<dbReference type="InterPro" id="IPR035892">
    <property type="entry name" value="C2_domain_sf"/>
</dbReference>
<feature type="domain" description="C2" evidence="2">
    <location>
        <begin position="794"/>
        <end position="911"/>
    </location>
</feature>
<dbReference type="CDD" id="cd04043">
    <property type="entry name" value="C2_Munc13_fungal"/>
    <property type="match status" value="1"/>
</dbReference>
<accession>A0A427YAM7</accession>
<evidence type="ECO:0000313" key="6">
    <source>
        <dbReference type="Proteomes" id="UP000279236"/>
    </source>
</evidence>
<dbReference type="PANTHER" id="PTHR47263">
    <property type="entry name" value="ADENYLATE CYCLASE ACTIVATION PROTEIN GIT1"/>
    <property type="match status" value="1"/>
</dbReference>
<dbReference type="Pfam" id="PF00168">
    <property type="entry name" value="C2"/>
    <property type="match status" value="1"/>
</dbReference>
<dbReference type="Gene3D" id="1.20.58.1100">
    <property type="match status" value="1"/>
</dbReference>
<dbReference type="InterPro" id="IPR052811">
    <property type="entry name" value="Glucose_resp_signaling"/>
</dbReference>
<evidence type="ECO:0000259" key="2">
    <source>
        <dbReference type="PROSITE" id="PS50004"/>
    </source>
</evidence>
<name>A0A427YAM7_9TREE</name>
<dbReference type="Pfam" id="PF06292">
    <property type="entry name" value="MUN"/>
    <property type="match status" value="1"/>
</dbReference>
<organism evidence="5 6">
    <name type="scientific">Apiotrichum porosum</name>
    <dbReference type="NCBI Taxonomy" id="105984"/>
    <lineage>
        <taxon>Eukaryota</taxon>
        <taxon>Fungi</taxon>
        <taxon>Dikarya</taxon>
        <taxon>Basidiomycota</taxon>
        <taxon>Agaricomycotina</taxon>
        <taxon>Tremellomycetes</taxon>
        <taxon>Trichosporonales</taxon>
        <taxon>Trichosporonaceae</taxon>
        <taxon>Apiotrichum</taxon>
    </lineage>
</organism>
<proteinExistence type="predicted"/>
<dbReference type="PANTHER" id="PTHR47263:SF1">
    <property type="entry name" value="C2 DOMAIN PROTEIN (AFU_ORTHOLOGUE AFUA_7G02350)"/>
    <property type="match status" value="1"/>
</dbReference>
<sequence length="1253" mass="140230">MSASDPSSNCLEYALRVACLQDAIEERRRIAAAAPPEPSAPSAPGHRPQESVSVFNLDFGSLIGRDGPKSTRYPEKFIKVLDGSLQRIAMGQDAKYTEQRFRRSIALFWSSSWADKTFQRQLKESRKLEELILAFVSASTRALKKEADLADGGWKIELNAQILVFLDLLSDNLASVGSSASELRSRLASYRTRLQSDHRQSTTASTSAQPSEEPATRPSGSNQTHAAPSVLAEAVRHLLHLDAKAFADRRDTLRATCTLDAALDDLKVLLQRLNTSHPIPYGPSDFGNEEQWASYRAAELKSLSDMTLDLLKVDPKRERDRSDHSHADLSIDGLSLETRNLTFVPVDPREAYRQLLRACLNDDLQLLRSLPEDQDVSLGILSAPHAALLAECALRWRLPLSFRSWVFLEAIQEHYEQGEVPPDCVFEAVANVGRASQDLPVSDWATVDQQSLQAALLRRDVFFLNDIEECLESAGYLSLDFRQAVVQWNNLNVDNDEHTALQRTQRAICDRLRQQAYSNYIDEASERYSLEGGKNRRFALGLATWIESCAKRMDKWFKLPLTTQIDIVSIVLDQHLKLWIRDLEEAMSTADGGDAGGDLEEALAMYQRAQKLQQMGSAFDVPSSQFSLSSIFAPVVSAWLDETATKMRQWADNALKLDDFTPVGPNGHSSSVTDLFDSFHSAVTFLLGLNWDDEEQMVTFATRLAKIISLSIDDYCTKLERLFVEEMQQSESHQSSAKQKAWIEKAKSTIAHLQGDRKIQAFFNFTAASCVKLNNIDAARHNLDKLYLELGVDELANLDANAPVAKPVDQASLFTIKIVLGDGLLVEGSARAPDSFVVLSDEHGNRYAKTRTIYDDHDPRWDETFDIAVRHTAWFMVTVRHRSLTGKHELLGRAYLRLDPSQYVDLISKDVLLPLNTKGHVLLRISMEGERDDLQFHFGRAFRWLKRTESDMVRTFVDKMTPVLRHTLSRSAIKSVLKPNSGGGIGAGIDYNDALRISNDAIGRISAAYRSAVGSSQNDYSIPLPPSEVPTAAPKASQPLRRGPTDAEIEAAIHPLFDYLDTNNHTLASTLSPDAMQMVMAKLWKQILTTIEALIVPPLSDKPSDMGALSDSELDVALRWLKFLRDFFYAGGDDSGVPLNTLQNAKFNEIMSVRIYYDWNTDDLMEECIRGFQNTLKNKAMKPSKSIIGQRNLGTIRARKTAKRSIPQGGNHAEMVMKILRMREGTQEFLAQQIQTLNAVKLEDGRGKRRGLK</sequence>
<feature type="domain" description="MHD1" evidence="3">
    <location>
        <begin position="603"/>
        <end position="719"/>
    </location>
</feature>
<evidence type="ECO:0000259" key="3">
    <source>
        <dbReference type="PROSITE" id="PS51258"/>
    </source>
</evidence>
<dbReference type="OrthoDB" id="2015333at2759"/>
<dbReference type="Gene3D" id="2.60.40.150">
    <property type="entry name" value="C2 domain"/>
    <property type="match status" value="1"/>
</dbReference>
<comment type="caution">
    <text evidence="5">The sequence shown here is derived from an EMBL/GenBank/DDBJ whole genome shotgun (WGS) entry which is preliminary data.</text>
</comment>
<dbReference type="SMART" id="SM00239">
    <property type="entry name" value="C2"/>
    <property type="match status" value="1"/>
</dbReference>
<dbReference type="InterPro" id="IPR000008">
    <property type="entry name" value="C2_dom"/>
</dbReference>
<feature type="region of interest" description="Disordered" evidence="1">
    <location>
        <begin position="192"/>
        <end position="226"/>
    </location>
</feature>
<feature type="region of interest" description="Disordered" evidence="1">
    <location>
        <begin position="1016"/>
        <end position="1042"/>
    </location>
</feature>
<gene>
    <name evidence="5" type="ORF">EHS24_000741</name>
</gene>
<dbReference type="AlphaFoldDB" id="A0A427YAM7"/>
<dbReference type="STRING" id="105984.A0A427YAM7"/>
<evidence type="ECO:0008006" key="7">
    <source>
        <dbReference type="Google" id="ProtNLM"/>
    </source>
</evidence>